<dbReference type="SUPFAM" id="SSF53448">
    <property type="entry name" value="Nucleotide-diphospho-sugar transferases"/>
    <property type="match status" value="1"/>
</dbReference>
<reference evidence="2" key="1">
    <citation type="journal article" date="2019" name="Int. J. Syst. Evol. Microbiol.">
        <title>The Global Catalogue of Microorganisms (GCM) 10K type strain sequencing project: providing services to taxonomists for standard genome sequencing and annotation.</title>
        <authorList>
            <consortium name="The Broad Institute Genomics Platform"/>
            <consortium name="The Broad Institute Genome Sequencing Center for Infectious Disease"/>
            <person name="Wu L."/>
            <person name="Ma J."/>
        </authorList>
    </citation>
    <scope>NUCLEOTIDE SEQUENCE [LARGE SCALE GENOMIC DNA]</scope>
    <source>
        <strain evidence="2">KCTC 23314</strain>
    </source>
</reference>
<evidence type="ECO:0000313" key="2">
    <source>
        <dbReference type="Proteomes" id="UP000626210"/>
    </source>
</evidence>
<evidence type="ECO:0000313" key="1">
    <source>
        <dbReference type="EMBL" id="GHC87688.1"/>
    </source>
</evidence>
<dbReference type="InterPro" id="IPR029063">
    <property type="entry name" value="SAM-dependent_MTases_sf"/>
</dbReference>
<organism evidence="1 2">
    <name type="scientific">Pseudorhodoferax aquiterrae</name>
    <dbReference type="NCBI Taxonomy" id="747304"/>
    <lineage>
        <taxon>Bacteria</taxon>
        <taxon>Pseudomonadati</taxon>
        <taxon>Pseudomonadota</taxon>
        <taxon>Betaproteobacteria</taxon>
        <taxon>Burkholderiales</taxon>
        <taxon>Comamonadaceae</taxon>
    </lineage>
</organism>
<dbReference type="Gene3D" id="3.40.50.150">
    <property type="entry name" value="Vaccinia Virus protein VP39"/>
    <property type="match status" value="1"/>
</dbReference>
<sequence length="489" mass="55835">MKMKLFLPDDYTVRRDNPLYGDVPGELVYQPDVYRLALYLAQRAGLRHVVDIGCGSAGKLLAFRGHCAVIGIDSEFGIDMARKTMPEGRWIVHDLEQPLPPLGDDVLRDAVVICSDVIEHLPQPAHLAGQLADLARRAPYVLVSTPDRDRARGWLDRGPPANPAHALEWNASEFVRFLREAGFGDVPFHGHTINTDHHRAKSTLIALAGIHVSPRPCPPCKLAAVMHGFNEVDILPEVLDHLAAQGVEVHYFDNWSTDGSWELAQERLHRGQIAHCARFPEAPTDQYEWHAQLSHTTSYAQTLDATWVMHHDADEIRTSPWPGVSLRDAVAFIDALGYNAIDFTVLDFRFVDGRAQITAHYERDLNHFEFGRRPGHFRQIKCWRNDAPAELADSGGHDVQLPGRKVYPVKFLLKHYPLRNEEQALRKIHHHRLPRFTTEQQKYQWHHQYDAYKTVERVTGWKYKDLLPWHAVHFNTEYLVERISGIGLD</sequence>
<dbReference type="EMBL" id="BMYK01000010">
    <property type="protein sequence ID" value="GHC87688.1"/>
    <property type="molecule type" value="Genomic_DNA"/>
</dbReference>
<dbReference type="Proteomes" id="UP000626210">
    <property type="component" value="Unassembled WGS sequence"/>
</dbReference>
<gene>
    <name evidence="1" type="ORF">GCM10007320_34180</name>
</gene>
<accession>A0ABQ3G3T8</accession>
<protein>
    <recommendedName>
        <fullName evidence="3">Methyltransferase domain-containing protein</fullName>
    </recommendedName>
</protein>
<dbReference type="InterPro" id="IPR029044">
    <property type="entry name" value="Nucleotide-diphossugar_trans"/>
</dbReference>
<dbReference type="Pfam" id="PF13489">
    <property type="entry name" value="Methyltransf_23"/>
    <property type="match status" value="1"/>
</dbReference>
<name>A0ABQ3G3T8_9BURK</name>
<dbReference type="SUPFAM" id="SSF53335">
    <property type="entry name" value="S-adenosyl-L-methionine-dependent methyltransferases"/>
    <property type="match status" value="1"/>
</dbReference>
<proteinExistence type="predicted"/>
<dbReference type="RefSeq" id="WP_189688145.1">
    <property type="nucleotide sequence ID" value="NZ_BMYK01000010.1"/>
</dbReference>
<comment type="caution">
    <text evidence="1">The sequence shown here is derived from an EMBL/GenBank/DDBJ whole genome shotgun (WGS) entry which is preliminary data.</text>
</comment>
<dbReference type="Pfam" id="PF13704">
    <property type="entry name" value="Glyco_tranf_2_4"/>
    <property type="match status" value="1"/>
</dbReference>
<keyword evidence="2" id="KW-1185">Reference proteome</keyword>
<evidence type="ECO:0008006" key="3">
    <source>
        <dbReference type="Google" id="ProtNLM"/>
    </source>
</evidence>